<dbReference type="EMBL" id="DF977544">
    <property type="protein sequence ID" value="GAW27281.1"/>
    <property type="molecule type" value="Genomic_DNA"/>
</dbReference>
<evidence type="ECO:0000313" key="2">
    <source>
        <dbReference type="Proteomes" id="UP000054516"/>
    </source>
</evidence>
<name>A0A1S8AB10_ROSNE</name>
<evidence type="ECO:0000313" key="1">
    <source>
        <dbReference type="EMBL" id="GAW27281.1"/>
    </source>
</evidence>
<organism evidence="1">
    <name type="scientific">Rosellinia necatrix</name>
    <name type="common">White root-rot fungus</name>
    <dbReference type="NCBI Taxonomy" id="77044"/>
    <lineage>
        <taxon>Eukaryota</taxon>
        <taxon>Fungi</taxon>
        <taxon>Dikarya</taxon>
        <taxon>Ascomycota</taxon>
        <taxon>Pezizomycotina</taxon>
        <taxon>Sordariomycetes</taxon>
        <taxon>Xylariomycetidae</taxon>
        <taxon>Xylariales</taxon>
        <taxon>Xylariaceae</taxon>
        <taxon>Rosellinia</taxon>
    </lineage>
</organism>
<dbReference type="AlphaFoldDB" id="A0A1S8AB10"/>
<proteinExistence type="predicted"/>
<reference evidence="1" key="1">
    <citation type="submission" date="2016-03" db="EMBL/GenBank/DDBJ databases">
        <title>Draft genome sequence of Rosellinia necatrix.</title>
        <authorList>
            <person name="Kanematsu S."/>
        </authorList>
    </citation>
    <scope>NUCLEOTIDE SEQUENCE [LARGE SCALE GENOMIC DNA]</scope>
    <source>
        <strain evidence="1">W97</strain>
    </source>
</reference>
<accession>A0A1S8AB10</accession>
<sequence>MPHVIYYRAITVASVFFTQNLAVVDVSASGYPNTLHLAYGRLAIYACHESDFVPRGIGDELCRCAPSPGQLARVYSFFMHLQAPFSSPLPVPQVKEVDLMSLYYNLYA</sequence>
<keyword evidence="2" id="KW-1185">Reference proteome</keyword>
<protein>
    <submittedName>
        <fullName evidence="1">Uncharacterized protein</fullName>
    </submittedName>
</protein>
<gene>
    <name evidence="1" type="ORF">SAMD00023353_9900010</name>
</gene>
<dbReference type="Proteomes" id="UP000054516">
    <property type="component" value="Unassembled WGS sequence"/>
</dbReference>